<reference evidence="2" key="1">
    <citation type="submission" date="2023-10" db="EMBL/GenBank/DDBJ databases">
        <title>Genome assembly of Pristionchus species.</title>
        <authorList>
            <person name="Yoshida K."/>
            <person name="Sommer R.J."/>
        </authorList>
    </citation>
    <scope>NUCLEOTIDE SEQUENCE</scope>
    <source>
        <strain evidence="2">RS0144</strain>
    </source>
</reference>
<evidence type="ECO:0000313" key="2">
    <source>
        <dbReference type="EMBL" id="GMS98027.1"/>
    </source>
</evidence>
<accession>A0AAV5TV43</accession>
<feature type="non-terminal residue" evidence="2">
    <location>
        <position position="1"/>
    </location>
</feature>
<gene>
    <name evidence="2" type="ORF">PENTCL1PPCAC_20202</name>
</gene>
<evidence type="ECO:0000313" key="3">
    <source>
        <dbReference type="Proteomes" id="UP001432027"/>
    </source>
</evidence>
<protein>
    <submittedName>
        <fullName evidence="2">Uncharacterized protein</fullName>
    </submittedName>
</protein>
<evidence type="ECO:0000256" key="1">
    <source>
        <dbReference type="SAM" id="MobiDB-lite"/>
    </source>
</evidence>
<dbReference type="AlphaFoldDB" id="A0AAV5TV43"/>
<dbReference type="EMBL" id="BTSX01000005">
    <property type="protein sequence ID" value="GMS98027.1"/>
    <property type="molecule type" value="Genomic_DNA"/>
</dbReference>
<proteinExistence type="predicted"/>
<comment type="caution">
    <text evidence="2">The sequence shown here is derived from an EMBL/GenBank/DDBJ whole genome shotgun (WGS) entry which is preliminary data.</text>
</comment>
<organism evidence="2 3">
    <name type="scientific">Pristionchus entomophagus</name>
    <dbReference type="NCBI Taxonomy" id="358040"/>
    <lineage>
        <taxon>Eukaryota</taxon>
        <taxon>Metazoa</taxon>
        <taxon>Ecdysozoa</taxon>
        <taxon>Nematoda</taxon>
        <taxon>Chromadorea</taxon>
        <taxon>Rhabditida</taxon>
        <taxon>Rhabditina</taxon>
        <taxon>Diplogasteromorpha</taxon>
        <taxon>Diplogasteroidea</taxon>
        <taxon>Neodiplogasteridae</taxon>
        <taxon>Pristionchus</taxon>
    </lineage>
</organism>
<dbReference type="Proteomes" id="UP001432027">
    <property type="component" value="Unassembled WGS sequence"/>
</dbReference>
<feature type="region of interest" description="Disordered" evidence="1">
    <location>
        <begin position="87"/>
        <end position="112"/>
    </location>
</feature>
<sequence>SPSTYTVSSIVNTSNEDIPQCVIAIANAVGTADLKVKEEVNEEEAVMTQAAAAAAAAEVAVGRTEPTAAPAAKSVFTSSLSGVPSYSASGTVEVSTQQSNATVTPSTENTSNEVVPPIAIANATMGTVEVKKEAKIEMEEGVK</sequence>
<keyword evidence="3" id="KW-1185">Reference proteome</keyword>
<name>A0AAV5TV43_9BILA</name>